<evidence type="ECO:0000313" key="3">
    <source>
        <dbReference type="WBParaSite" id="nRc.2.0.1.t41318-RA"/>
    </source>
</evidence>
<proteinExistence type="predicted"/>
<evidence type="ECO:0000313" key="2">
    <source>
        <dbReference type="Proteomes" id="UP000887565"/>
    </source>
</evidence>
<name>A0A915KUR6_ROMCU</name>
<dbReference type="AlphaFoldDB" id="A0A915KUR6"/>
<accession>A0A915KUR6</accession>
<sequence length="66" mass="7778">MYHCQKSVTTPKTKEKVKKEKKPNRNMNKEVVNIIMNDPGGLLHIEKMKNMIVERTDKENMHQKNA</sequence>
<evidence type="ECO:0000256" key="1">
    <source>
        <dbReference type="SAM" id="MobiDB-lite"/>
    </source>
</evidence>
<dbReference type="Proteomes" id="UP000887565">
    <property type="component" value="Unplaced"/>
</dbReference>
<organism evidence="2 3">
    <name type="scientific">Romanomermis culicivorax</name>
    <name type="common">Nematode worm</name>
    <dbReference type="NCBI Taxonomy" id="13658"/>
    <lineage>
        <taxon>Eukaryota</taxon>
        <taxon>Metazoa</taxon>
        <taxon>Ecdysozoa</taxon>
        <taxon>Nematoda</taxon>
        <taxon>Enoplea</taxon>
        <taxon>Dorylaimia</taxon>
        <taxon>Mermithida</taxon>
        <taxon>Mermithoidea</taxon>
        <taxon>Mermithidae</taxon>
        <taxon>Romanomermis</taxon>
    </lineage>
</organism>
<dbReference type="WBParaSite" id="nRc.2.0.1.t41318-RA">
    <property type="protein sequence ID" value="nRc.2.0.1.t41318-RA"/>
    <property type="gene ID" value="nRc.2.0.1.g41318"/>
</dbReference>
<feature type="region of interest" description="Disordered" evidence="1">
    <location>
        <begin position="1"/>
        <end position="26"/>
    </location>
</feature>
<reference evidence="3" key="1">
    <citation type="submission" date="2022-11" db="UniProtKB">
        <authorList>
            <consortium name="WormBaseParasite"/>
        </authorList>
    </citation>
    <scope>IDENTIFICATION</scope>
</reference>
<keyword evidence="2" id="KW-1185">Reference proteome</keyword>
<protein>
    <submittedName>
        <fullName evidence="3">Uncharacterized protein</fullName>
    </submittedName>
</protein>